<dbReference type="HOGENOM" id="CLU_087906_2_0_11"/>
<organism evidence="1 2">
    <name type="scientific">Corynebacterium callunae DSM 20147</name>
    <dbReference type="NCBI Taxonomy" id="1121353"/>
    <lineage>
        <taxon>Bacteria</taxon>
        <taxon>Bacillati</taxon>
        <taxon>Actinomycetota</taxon>
        <taxon>Actinomycetes</taxon>
        <taxon>Mycobacteriales</taxon>
        <taxon>Corynebacteriaceae</taxon>
        <taxon>Corynebacterium</taxon>
    </lineage>
</organism>
<dbReference type="SUPFAM" id="SSF52540">
    <property type="entry name" value="P-loop containing nucleoside triphosphate hydrolases"/>
    <property type="match status" value="1"/>
</dbReference>
<sequence>MITVLIDGQSGSGKTTLAAEIAEITGFQLVHLDDFYPGWTGLAGASRMVATDVLDPLNPGYYRWDWEKNQPAQWVALKPGHSIIVEGAGALSAASKSSALKLGTLVTVRISAPESLRKARALKRDPGYEPYWEMWAEQERKHLDFSIPADVEIVLDSNGVAGKP</sequence>
<dbReference type="EMBL" id="CP004354">
    <property type="protein sequence ID" value="AGG66464.1"/>
    <property type="molecule type" value="Genomic_DNA"/>
</dbReference>
<dbReference type="InterPro" id="IPR025662">
    <property type="entry name" value="Sigma_54_int_dom_ATP-bd_1"/>
</dbReference>
<dbReference type="STRING" id="1121353.H924_05090"/>
<dbReference type="PATRIC" id="fig|1121353.3.peg.1043"/>
<dbReference type="eggNOG" id="COG3265">
    <property type="taxonomic scope" value="Bacteria"/>
</dbReference>
<dbReference type="Gene3D" id="3.40.50.300">
    <property type="entry name" value="P-loop containing nucleotide triphosphate hydrolases"/>
    <property type="match status" value="1"/>
</dbReference>
<evidence type="ECO:0000313" key="1">
    <source>
        <dbReference type="EMBL" id="AGG66464.1"/>
    </source>
</evidence>
<accession>M1UKK3</accession>
<proteinExistence type="predicted"/>
<dbReference type="InterPro" id="IPR027417">
    <property type="entry name" value="P-loop_NTPase"/>
</dbReference>
<dbReference type="NCBIfam" id="NF005115">
    <property type="entry name" value="PRK06547.1"/>
    <property type="match status" value="1"/>
</dbReference>
<dbReference type="AlphaFoldDB" id="M1UKK3"/>
<dbReference type="OrthoDB" id="3237545at2"/>
<gene>
    <name evidence="1" type="ORF">H924_05090</name>
</gene>
<dbReference type="Proteomes" id="UP000011760">
    <property type="component" value="Chromosome"/>
</dbReference>
<dbReference type="PROSITE" id="PS00675">
    <property type="entry name" value="SIGMA54_INTERACT_1"/>
    <property type="match status" value="1"/>
</dbReference>
<dbReference type="RefSeq" id="WP_015650897.1">
    <property type="nucleotide sequence ID" value="NC_020506.1"/>
</dbReference>
<name>M1UKK3_9CORY</name>
<protein>
    <recommendedName>
        <fullName evidence="3">(d)CMP kinase</fullName>
    </recommendedName>
</protein>
<dbReference type="KEGG" id="ccn:H924_05090"/>
<keyword evidence="2" id="KW-1185">Reference proteome</keyword>
<reference evidence="1 2" key="1">
    <citation type="submission" date="2013-02" db="EMBL/GenBank/DDBJ databases">
        <title>The complete genome sequence of Corynebacterium callunae DSM 20147.</title>
        <authorList>
            <person name="Ruckert C."/>
            <person name="Albersmeier A."/>
            <person name="Kalinowski J."/>
        </authorList>
    </citation>
    <scope>NUCLEOTIDE SEQUENCE [LARGE SCALE GENOMIC DNA]</scope>
    <source>
        <strain evidence="1 2">DSM 20147</strain>
    </source>
</reference>
<evidence type="ECO:0000313" key="2">
    <source>
        <dbReference type="Proteomes" id="UP000011760"/>
    </source>
</evidence>
<evidence type="ECO:0008006" key="3">
    <source>
        <dbReference type="Google" id="ProtNLM"/>
    </source>
</evidence>